<accession>A0A345T3Y8</accession>
<keyword evidence="1" id="KW-0472">Membrane</keyword>
<feature type="transmembrane region" description="Helical" evidence="1">
    <location>
        <begin position="106"/>
        <end position="130"/>
    </location>
</feature>
<keyword evidence="1" id="KW-1133">Transmembrane helix</keyword>
<dbReference type="Proteomes" id="UP000249340">
    <property type="component" value="Chromosome"/>
</dbReference>
<organism evidence="2 3">
    <name type="scientific">Peterkaempfera bronchialis</name>
    <dbReference type="NCBI Taxonomy" id="2126346"/>
    <lineage>
        <taxon>Bacteria</taxon>
        <taxon>Bacillati</taxon>
        <taxon>Actinomycetota</taxon>
        <taxon>Actinomycetes</taxon>
        <taxon>Kitasatosporales</taxon>
        <taxon>Streptomycetaceae</taxon>
        <taxon>Peterkaempfera</taxon>
    </lineage>
</organism>
<dbReference type="AlphaFoldDB" id="A0A345T3Y8"/>
<keyword evidence="3" id="KW-1185">Reference proteome</keyword>
<proteinExistence type="predicted"/>
<feature type="transmembrane region" description="Helical" evidence="1">
    <location>
        <begin position="142"/>
        <end position="162"/>
    </location>
</feature>
<evidence type="ECO:0000313" key="2">
    <source>
        <dbReference type="EMBL" id="AXI80693.1"/>
    </source>
</evidence>
<sequence length="544" mass="59315">MSTLDMTPGAQIPRLDGGPQTAVTQALASAAYRDGPIEGLPDAKAKGARFALFRANLGEAFTEAVIARTLGNGRKPLVPSLGVDSRMVVEHCLEAQELRNQRDRKLTLVTLVTGVLFLPGSLLWLLAFQVRAVLKKAAPDRAGLVGGVVYVALAVLAGLFILRPPAAGLAALYLRVMLLAPVVGWFIAKRICLRSSEQMRAQWTALVDGSALGPMLPKIVPKDDKDATAVNLREQLDKLAAEQETNVLHYAGTKGILGLGGRWGAWHLTGPLKPRAGAADIHAFRPWDLVRRITDRLGQLERSEIAGGGMPHPQLHQWAVRPVGEGADEIARPSDAETMDGQRMRDFAMQNLCNAQKFGAEPRHYQGTHFVLWNGQLVVSLLATVTVLHNYLRVEVTGYALGPVAGFFSGKPSPKEISFTRPGRPWKTETRQLPIVDSDEVVRLAVRAPLMWAPVVRDWLGGGLSLPEPFGFRSAWVDRMWTHRFMADDVIRAATPIVRLVRTVIDEFLAEHDVDVDHFSTARSLSPGADAEGVRPGKADLYDG</sequence>
<keyword evidence="1" id="KW-0812">Transmembrane</keyword>
<dbReference type="OrthoDB" id="4287439at2"/>
<evidence type="ECO:0000256" key="1">
    <source>
        <dbReference type="SAM" id="Phobius"/>
    </source>
</evidence>
<reference evidence="3" key="1">
    <citation type="submission" date="2018-07" db="EMBL/GenBank/DDBJ databases">
        <title>Streptacidiphilus bronchialis DSM 106435 chromosome.</title>
        <authorList>
            <person name="Batra D."/>
            <person name="Gulvik C.A."/>
        </authorList>
    </citation>
    <scope>NUCLEOTIDE SEQUENCE [LARGE SCALE GENOMIC DNA]</scope>
    <source>
        <strain evidence="3">DSM 106435</strain>
    </source>
</reference>
<evidence type="ECO:0000313" key="3">
    <source>
        <dbReference type="Proteomes" id="UP000249340"/>
    </source>
</evidence>
<protein>
    <submittedName>
        <fullName evidence="2">Uncharacterized protein</fullName>
    </submittedName>
</protein>
<feature type="transmembrane region" description="Helical" evidence="1">
    <location>
        <begin position="169"/>
        <end position="188"/>
    </location>
</feature>
<dbReference type="EMBL" id="CP031264">
    <property type="protein sequence ID" value="AXI80693.1"/>
    <property type="molecule type" value="Genomic_DNA"/>
</dbReference>
<dbReference type="RefSeq" id="WP_111492032.1">
    <property type="nucleotide sequence ID" value="NZ_CP031264.1"/>
</dbReference>
<name>A0A345T3Y8_9ACTN</name>
<dbReference type="KEGG" id="stri:C7M71_028230"/>
<gene>
    <name evidence="2" type="ORF">C7M71_028230</name>
</gene>